<gene>
    <name evidence="1" type="ORF">SDC9_189755</name>
</gene>
<reference evidence="1" key="1">
    <citation type="submission" date="2019-08" db="EMBL/GenBank/DDBJ databases">
        <authorList>
            <person name="Kucharzyk K."/>
            <person name="Murdoch R.W."/>
            <person name="Higgins S."/>
            <person name="Loffler F."/>
        </authorList>
    </citation>
    <scope>NUCLEOTIDE SEQUENCE</scope>
</reference>
<protein>
    <submittedName>
        <fullName evidence="1">Uncharacterized protein</fullName>
    </submittedName>
</protein>
<dbReference type="EMBL" id="VSSQ01099784">
    <property type="protein sequence ID" value="MPN42199.1"/>
    <property type="molecule type" value="Genomic_DNA"/>
</dbReference>
<dbReference type="AntiFam" id="ANF00235">
    <property type="entry name" value="Shadow ORF (opposite ycf24)"/>
</dbReference>
<evidence type="ECO:0000313" key="1">
    <source>
        <dbReference type="EMBL" id="MPN42199.1"/>
    </source>
</evidence>
<proteinExistence type="predicted"/>
<sequence>MDDDFYHRRMQLVAVAHRSRTALDIADVAALIRDQNGAFKLPGFFCIDTEIGRQFHGATHAFRYINKRAVRCHRCIQRGKEVVITWNHGAQILFYQLRMIVNRLTERTENNALFRQFVAIGGRHRYRVKNSINRHLFAFTDRYAKLFKGILDLFT</sequence>
<accession>A0A645HVH5</accession>
<organism evidence="1">
    <name type="scientific">bioreactor metagenome</name>
    <dbReference type="NCBI Taxonomy" id="1076179"/>
    <lineage>
        <taxon>unclassified sequences</taxon>
        <taxon>metagenomes</taxon>
        <taxon>ecological metagenomes</taxon>
    </lineage>
</organism>
<dbReference type="AlphaFoldDB" id="A0A645HVH5"/>
<comment type="caution">
    <text evidence="1">The sequence shown here is derived from an EMBL/GenBank/DDBJ whole genome shotgun (WGS) entry which is preliminary data.</text>
</comment>
<name>A0A645HVH5_9ZZZZ</name>